<evidence type="ECO:0000313" key="6">
    <source>
        <dbReference type="EMBL" id="SHN38597.1"/>
    </source>
</evidence>
<dbReference type="Proteomes" id="UP000184111">
    <property type="component" value="Unassembled WGS sequence"/>
</dbReference>
<keyword evidence="1" id="KW-0596">Phosphopantetheine</keyword>
<dbReference type="GO" id="GO:0031177">
    <property type="term" value="F:phosphopantetheine binding"/>
    <property type="evidence" value="ECO:0007669"/>
    <property type="project" value="InterPro"/>
</dbReference>
<dbReference type="RefSeq" id="WP_143172682.1">
    <property type="nucleotide sequence ID" value="NZ_FRBI01000071.1"/>
</dbReference>
<dbReference type="Pfam" id="PF08659">
    <property type="entry name" value="KR"/>
    <property type="match status" value="1"/>
</dbReference>
<evidence type="ECO:0000256" key="4">
    <source>
        <dbReference type="ARBA" id="ARBA00023268"/>
    </source>
</evidence>
<dbReference type="InterPro" id="IPR050091">
    <property type="entry name" value="PKS_NRPS_Biosynth_Enz"/>
</dbReference>
<dbReference type="EMBL" id="FRBI01000071">
    <property type="protein sequence ID" value="SHN38597.1"/>
    <property type="molecule type" value="Genomic_DNA"/>
</dbReference>
<organism evidence="6 7">
    <name type="scientific">Actinacidiphila paucisporea</name>
    <dbReference type="NCBI Taxonomy" id="310782"/>
    <lineage>
        <taxon>Bacteria</taxon>
        <taxon>Bacillati</taxon>
        <taxon>Actinomycetota</taxon>
        <taxon>Actinomycetes</taxon>
        <taxon>Kitasatosporales</taxon>
        <taxon>Streptomycetaceae</taxon>
        <taxon>Actinacidiphila</taxon>
    </lineage>
</organism>
<evidence type="ECO:0000256" key="3">
    <source>
        <dbReference type="ARBA" id="ARBA00022679"/>
    </source>
</evidence>
<evidence type="ECO:0000256" key="2">
    <source>
        <dbReference type="ARBA" id="ARBA00022553"/>
    </source>
</evidence>
<dbReference type="SMART" id="SM00823">
    <property type="entry name" value="PKS_PP"/>
    <property type="match status" value="1"/>
</dbReference>
<dbReference type="PROSITE" id="PS00012">
    <property type="entry name" value="PHOSPHOPANTETHEINE"/>
    <property type="match status" value="1"/>
</dbReference>
<dbReference type="SUPFAM" id="SSF47336">
    <property type="entry name" value="ACP-like"/>
    <property type="match status" value="1"/>
</dbReference>
<evidence type="ECO:0000313" key="7">
    <source>
        <dbReference type="Proteomes" id="UP000184111"/>
    </source>
</evidence>
<dbReference type="AlphaFoldDB" id="A0A1M7R1R6"/>
<keyword evidence="7" id="KW-1185">Reference proteome</keyword>
<evidence type="ECO:0000256" key="1">
    <source>
        <dbReference type="ARBA" id="ARBA00022450"/>
    </source>
</evidence>
<dbReference type="GO" id="GO:0017000">
    <property type="term" value="P:antibiotic biosynthetic process"/>
    <property type="evidence" value="ECO:0007669"/>
    <property type="project" value="UniProtKB-ARBA"/>
</dbReference>
<dbReference type="InterPro" id="IPR006162">
    <property type="entry name" value="Ppantetheine_attach_site"/>
</dbReference>
<accession>A0A1M7R1R6</accession>
<dbReference type="InterPro" id="IPR020806">
    <property type="entry name" value="PKS_PP-bd"/>
</dbReference>
<dbReference type="Gene3D" id="3.40.50.720">
    <property type="entry name" value="NAD(P)-binding Rossmann-like Domain"/>
    <property type="match status" value="1"/>
</dbReference>
<dbReference type="STRING" id="310782.SAMN05216499_1711"/>
<feature type="non-terminal residue" evidence="6">
    <location>
        <position position="1"/>
    </location>
</feature>
<dbReference type="GO" id="GO:0004312">
    <property type="term" value="F:fatty acid synthase activity"/>
    <property type="evidence" value="ECO:0007669"/>
    <property type="project" value="TreeGrafter"/>
</dbReference>
<keyword evidence="2" id="KW-0597">Phosphoprotein</keyword>
<keyword evidence="3" id="KW-0808">Transferase</keyword>
<dbReference type="PANTHER" id="PTHR43775:SF51">
    <property type="entry name" value="INACTIVE PHENOLPHTHIOCEROL SYNTHESIS POLYKETIDE SYNTHASE TYPE I PKS1-RELATED"/>
    <property type="match status" value="1"/>
</dbReference>
<dbReference type="PANTHER" id="PTHR43775">
    <property type="entry name" value="FATTY ACID SYNTHASE"/>
    <property type="match status" value="1"/>
</dbReference>
<dbReference type="Pfam" id="PF00550">
    <property type="entry name" value="PP-binding"/>
    <property type="match status" value="1"/>
</dbReference>
<feature type="domain" description="Carrier" evidence="5">
    <location>
        <begin position="135"/>
        <end position="210"/>
    </location>
</feature>
<reference evidence="6 7" key="1">
    <citation type="submission" date="2016-11" db="EMBL/GenBank/DDBJ databases">
        <authorList>
            <person name="Jaros S."/>
            <person name="Januszkiewicz K."/>
            <person name="Wedrychowicz H."/>
        </authorList>
    </citation>
    <scope>NUCLEOTIDE SEQUENCE [LARGE SCALE GENOMIC DNA]</scope>
    <source>
        <strain evidence="6 7">CGMCC 4.2025</strain>
    </source>
</reference>
<dbReference type="OrthoDB" id="9778690at2"/>
<proteinExistence type="predicted"/>
<name>A0A1M7R1R6_9ACTN</name>
<protein>
    <submittedName>
        <fullName evidence="6">Acyl carrier protein</fullName>
    </submittedName>
</protein>
<dbReference type="Gene3D" id="1.10.1200.10">
    <property type="entry name" value="ACP-like"/>
    <property type="match status" value="1"/>
</dbReference>
<keyword evidence="4" id="KW-0511">Multifunctional enzyme</keyword>
<dbReference type="PROSITE" id="PS50075">
    <property type="entry name" value="CARRIER"/>
    <property type="match status" value="1"/>
</dbReference>
<gene>
    <name evidence="6" type="ORF">SAMN05216499_1711</name>
</gene>
<sequence length="304" mass="31517">AANSFLDALAHHRHTHHQPATSLAWGLWEQTSAMTGGLDAGQHSRLQRGGVSALTTPHALALLDDTLRSGLTLAVLTPIDSGVLRRHPDPRSLPSVLRDLVRLPRRTAAATTPTAEAAESFAAALSRLPAAEQRSTVLALVRTHTATVLGHATPELVRSDNAFKELGFDSLTAVELRNLINAATGLRLPATLVFDYPTPAALAGRIIALVAESTGTAPADSGGDPIGAELAALEAAVAAVAGDGLPTDTDPAHHAKTAARLQDLLRAWNAAYAPKDGAGSTTDFDSASDDELFEAFDKGLGSAP</sequence>
<dbReference type="InterPro" id="IPR013968">
    <property type="entry name" value="PKS_KR"/>
</dbReference>
<dbReference type="InterPro" id="IPR009081">
    <property type="entry name" value="PP-bd_ACP"/>
</dbReference>
<dbReference type="GO" id="GO:0006633">
    <property type="term" value="P:fatty acid biosynthetic process"/>
    <property type="evidence" value="ECO:0007669"/>
    <property type="project" value="TreeGrafter"/>
</dbReference>
<dbReference type="InterPro" id="IPR036736">
    <property type="entry name" value="ACP-like_sf"/>
</dbReference>
<dbReference type="FunFam" id="1.10.1200.10:FF:000007">
    <property type="entry name" value="Probable polyketide synthase pks17"/>
    <property type="match status" value="1"/>
</dbReference>
<dbReference type="SMART" id="SM01294">
    <property type="entry name" value="PKS_PP_betabranch"/>
    <property type="match status" value="1"/>
</dbReference>
<evidence type="ECO:0000259" key="5">
    <source>
        <dbReference type="PROSITE" id="PS50075"/>
    </source>
</evidence>